<comment type="caution">
    <text evidence="2">The sequence shown here is derived from an EMBL/GenBank/DDBJ whole genome shotgun (WGS) entry which is preliminary data.</text>
</comment>
<reference evidence="2" key="1">
    <citation type="journal article" date="2020" name="mSystems">
        <title>Genome- and Community-Level Interaction Insights into Carbon Utilization and Element Cycling Functions of Hydrothermarchaeota in Hydrothermal Sediment.</title>
        <authorList>
            <person name="Zhou Z."/>
            <person name="Liu Y."/>
            <person name="Xu W."/>
            <person name="Pan J."/>
            <person name="Luo Z.H."/>
            <person name="Li M."/>
        </authorList>
    </citation>
    <scope>NUCLEOTIDE SEQUENCE [LARGE SCALE GENOMIC DNA]</scope>
    <source>
        <strain evidence="2">SpSt-876</strain>
    </source>
</reference>
<evidence type="ECO:0000313" key="2">
    <source>
        <dbReference type="EMBL" id="HHS53062.1"/>
    </source>
</evidence>
<gene>
    <name evidence="2" type="ORF">ENW73_09480</name>
</gene>
<dbReference type="Pfam" id="PF19572">
    <property type="entry name" value="PorV"/>
    <property type="match status" value="1"/>
</dbReference>
<dbReference type="EMBL" id="DTLI01000225">
    <property type="protein sequence ID" value="HHS53062.1"/>
    <property type="molecule type" value="Genomic_DNA"/>
</dbReference>
<dbReference type="InterPro" id="IPR045741">
    <property type="entry name" value="PorV"/>
</dbReference>
<dbReference type="Gene3D" id="2.40.160.60">
    <property type="entry name" value="Outer membrane protein transport protein (OMPP1/FadL/TodX)"/>
    <property type="match status" value="1"/>
</dbReference>
<dbReference type="NCBIfam" id="NF033709">
    <property type="entry name" value="PorV_fam"/>
    <property type="match status" value="1"/>
</dbReference>
<evidence type="ECO:0000259" key="1">
    <source>
        <dbReference type="Pfam" id="PF19572"/>
    </source>
</evidence>
<proteinExistence type="predicted"/>
<sequence>MLNIILLLTLIGRDPNVGTAGFDLLNITVPARPAAMGNATIADAGDAFGFFFNPAGLVDMEESRLGTTYMNYLAGVQLGSLSYAKPLDDKGVGIGLTYLNSGAMKRTDAVGNEQGTFSVGYFNFDFAFGYLLTEPVALGLGLKGLYGKIDTFFTVGAGANIGGSFLLPIEGLHFGIAIRNIGMVFKPFRAEKDKLPLDFGAGLNYSTNSLNLNLDLTKPLYSRFGIRAGVEYWLTSFLAARTGYNSFGSDLKTGGGSDIFGGFSLGLGVKVLSYQLDYAFTPMLALGRVHRFTLSFAL</sequence>
<accession>A0A7C6EEW0</accession>
<organism evidence="2">
    <name type="scientific">candidate division WOR-3 bacterium</name>
    <dbReference type="NCBI Taxonomy" id="2052148"/>
    <lineage>
        <taxon>Bacteria</taxon>
        <taxon>Bacteria division WOR-3</taxon>
    </lineage>
</organism>
<protein>
    <submittedName>
        <fullName evidence="2">PorV/PorQ family protein</fullName>
    </submittedName>
</protein>
<dbReference type="AlphaFoldDB" id="A0A7C6EEW0"/>
<name>A0A7C6EEW0_UNCW3</name>
<dbReference type="SUPFAM" id="SSF56935">
    <property type="entry name" value="Porins"/>
    <property type="match status" value="1"/>
</dbReference>
<feature type="domain" description="Type IX secretion system protein PorV" evidence="1">
    <location>
        <begin position="16"/>
        <end position="171"/>
    </location>
</feature>